<dbReference type="EMBL" id="VJMH01005538">
    <property type="protein sequence ID" value="KAF0694814.1"/>
    <property type="molecule type" value="Genomic_DNA"/>
</dbReference>
<dbReference type="OrthoDB" id="72536at2759"/>
<evidence type="ECO:0000313" key="2">
    <source>
        <dbReference type="EMBL" id="VFT91162.1"/>
    </source>
</evidence>
<evidence type="ECO:0000313" key="1">
    <source>
        <dbReference type="EMBL" id="KAF0694814.1"/>
    </source>
</evidence>
<sequence length="129" mass="14238">MPTGNGRQHRPILPSKPLGLDDVLIERDSLWQRVDEIAETFEVVDTEAAAAAAALAQLKQLKKLHAICKAREAHVQKIKLGLMQERNEYLSKLVEIQRYLAAAGHISGMDPAAQSTLGKLLHKVKSKLP</sequence>
<accession>A0A485L0D5</accession>
<protein>
    <submittedName>
        <fullName evidence="2">Aste57867_14338 protein</fullName>
    </submittedName>
</protein>
<organism evidence="2 3">
    <name type="scientific">Aphanomyces stellatus</name>
    <dbReference type="NCBI Taxonomy" id="120398"/>
    <lineage>
        <taxon>Eukaryota</taxon>
        <taxon>Sar</taxon>
        <taxon>Stramenopiles</taxon>
        <taxon>Oomycota</taxon>
        <taxon>Saprolegniomycetes</taxon>
        <taxon>Saprolegniales</taxon>
        <taxon>Verrucalvaceae</taxon>
        <taxon>Aphanomyces</taxon>
    </lineage>
</organism>
<proteinExistence type="predicted"/>
<name>A0A485L0D5_9STRA</name>
<keyword evidence="3" id="KW-1185">Reference proteome</keyword>
<evidence type="ECO:0000313" key="3">
    <source>
        <dbReference type="Proteomes" id="UP000332933"/>
    </source>
</evidence>
<dbReference type="Proteomes" id="UP000332933">
    <property type="component" value="Unassembled WGS sequence"/>
</dbReference>
<dbReference type="AlphaFoldDB" id="A0A485L0D5"/>
<gene>
    <name evidence="2" type="primary">Aste57867_14338</name>
    <name evidence="1" type="ORF">As57867_014284</name>
    <name evidence="2" type="ORF">ASTE57867_14338</name>
</gene>
<reference evidence="2 3" key="1">
    <citation type="submission" date="2019-03" db="EMBL/GenBank/DDBJ databases">
        <authorList>
            <person name="Gaulin E."/>
            <person name="Dumas B."/>
        </authorList>
    </citation>
    <scope>NUCLEOTIDE SEQUENCE [LARGE SCALE GENOMIC DNA]</scope>
    <source>
        <strain evidence="2">CBS 568.67</strain>
    </source>
</reference>
<dbReference type="EMBL" id="CAADRA010005559">
    <property type="protein sequence ID" value="VFT91162.1"/>
    <property type="molecule type" value="Genomic_DNA"/>
</dbReference>
<reference evidence="1" key="2">
    <citation type="submission" date="2019-06" db="EMBL/GenBank/DDBJ databases">
        <title>Genomics analysis of Aphanomyces spp. identifies a new class of oomycete effector associated with host adaptation.</title>
        <authorList>
            <person name="Gaulin E."/>
        </authorList>
    </citation>
    <scope>NUCLEOTIDE SEQUENCE</scope>
    <source>
        <strain evidence="1">CBS 578.67</strain>
    </source>
</reference>